<reference evidence="1 2" key="1">
    <citation type="submission" date="2017-10" db="EMBL/GenBank/DDBJ databases">
        <title>Bacillus sp. nov., a halophilic bacterium isolated from a Keqin Lake.</title>
        <authorList>
            <person name="Wang H."/>
        </authorList>
    </citation>
    <scope>NUCLEOTIDE SEQUENCE [LARGE SCALE GENOMIC DNA]</scope>
    <source>
        <strain evidence="1 2">KQ-12</strain>
    </source>
</reference>
<dbReference type="EMBL" id="PDOD01000001">
    <property type="protein sequence ID" value="PYZ94648.1"/>
    <property type="molecule type" value="Genomic_DNA"/>
</dbReference>
<dbReference type="Proteomes" id="UP000248214">
    <property type="component" value="Unassembled WGS sequence"/>
</dbReference>
<organism evidence="1 2">
    <name type="scientific">Salipaludibacillus keqinensis</name>
    <dbReference type="NCBI Taxonomy" id="2045207"/>
    <lineage>
        <taxon>Bacteria</taxon>
        <taxon>Bacillati</taxon>
        <taxon>Bacillota</taxon>
        <taxon>Bacilli</taxon>
        <taxon>Bacillales</taxon>
        <taxon>Bacillaceae</taxon>
    </lineage>
</organism>
<sequence>MDKIHSLNINHLSKEMKLIIALLKETDKELISQSEKLTEGIDWNHFLDLSFHHRVFPIMKTKLKFVDTGANVPSFVLDVLDKEHKKNTFQMLFLTSEMEKISKVFTANHLRLLFLKGPVVAQALYGNVSLRTSHDIDLLVDIHDYSRAKDQMIQMGFAEKDYIKSVLNDWKWRHHHSVFHHQKSGIKVEIHWRLHPGPGSEPDFNELWNRRSQSTLTKQPIYLLGNEDLFYFLTAHGARHGWSRLRWLYDIHQLTKQEVNWSKTRTLLKKYHSAQIGGQALVLSKVIFGSNITAHEQRKLMNNRSMKLARHAIYYLENMINLHDETLPQDVAKYHKRHLFSLMSLHQKTLFTLSFLYPYPEDAELLPLPKQLHLLYFPFRPFLWAWRKTRALP</sequence>
<evidence type="ECO:0000313" key="2">
    <source>
        <dbReference type="Proteomes" id="UP000248214"/>
    </source>
</evidence>
<evidence type="ECO:0000313" key="1">
    <source>
        <dbReference type="EMBL" id="PYZ94648.1"/>
    </source>
</evidence>
<dbReference type="SUPFAM" id="SSF81301">
    <property type="entry name" value="Nucleotidyltransferase"/>
    <property type="match status" value="1"/>
</dbReference>
<accession>A0A323TIK4</accession>
<dbReference type="OrthoDB" id="9773927at2"/>
<dbReference type="InterPro" id="IPR039498">
    <property type="entry name" value="NTP_transf_5"/>
</dbReference>
<dbReference type="Pfam" id="PF14907">
    <property type="entry name" value="NTP_transf_5"/>
    <property type="match status" value="1"/>
</dbReference>
<proteinExistence type="predicted"/>
<dbReference type="InterPro" id="IPR043519">
    <property type="entry name" value="NT_sf"/>
</dbReference>
<dbReference type="RefSeq" id="WP_110608282.1">
    <property type="nucleotide sequence ID" value="NZ_PDOD01000001.1"/>
</dbReference>
<protein>
    <submittedName>
        <fullName evidence="1">Renal dipeptidase</fullName>
    </submittedName>
</protein>
<comment type="caution">
    <text evidence="1">The sequence shown here is derived from an EMBL/GenBank/DDBJ whole genome shotgun (WGS) entry which is preliminary data.</text>
</comment>
<dbReference type="AlphaFoldDB" id="A0A323TIK4"/>
<name>A0A323TIK4_9BACI</name>
<gene>
    <name evidence="1" type="ORF">CR194_03720</name>
</gene>
<keyword evidence="2" id="KW-1185">Reference proteome</keyword>